<dbReference type="AlphaFoldDB" id="A0A9N8H4P2"/>
<keyword evidence="3" id="KW-1185">Reference proteome</keyword>
<accession>A0A9N8H4P2</accession>
<feature type="region of interest" description="Disordered" evidence="1">
    <location>
        <begin position="1"/>
        <end position="34"/>
    </location>
</feature>
<protein>
    <submittedName>
        <fullName evidence="2">Uncharacterized protein</fullName>
    </submittedName>
</protein>
<dbReference type="Proteomes" id="UP001153069">
    <property type="component" value="Unassembled WGS sequence"/>
</dbReference>
<proteinExistence type="predicted"/>
<evidence type="ECO:0000313" key="3">
    <source>
        <dbReference type="Proteomes" id="UP001153069"/>
    </source>
</evidence>
<organism evidence="2 3">
    <name type="scientific">Seminavis robusta</name>
    <dbReference type="NCBI Taxonomy" id="568900"/>
    <lineage>
        <taxon>Eukaryota</taxon>
        <taxon>Sar</taxon>
        <taxon>Stramenopiles</taxon>
        <taxon>Ochrophyta</taxon>
        <taxon>Bacillariophyta</taxon>
        <taxon>Bacillariophyceae</taxon>
        <taxon>Bacillariophycidae</taxon>
        <taxon>Naviculales</taxon>
        <taxon>Naviculaceae</taxon>
        <taxon>Seminavis</taxon>
    </lineage>
</organism>
<evidence type="ECO:0000313" key="2">
    <source>
        <dbReference type="EMBL" id="CAB9500696.1"/>
    </source>
</evidence>
<comment type="caution">
    <text evidence="2">The sequence shown here is derived from an EMBL/GenBank/DDBJ whole genome shotgun (WGS) entry which is preliminary data.</text>
</comment>
<reference evidence="2" key="1">
    <citation type="submission" date="2020-06" db="EMBL/GenBank/DDBJ databases">
        <authorList>
            <consortium name="Plant Systems Biology data submission"/>
        </authorList>
    </citation>
    <scope>NUCLEOTIDE SEQUENCE</scope>
    <source>
        <strain evidence="2">D6</strain>
    </source>
</reference>
<name>A0A9N8H4P2_9STRA</name>
<sequence length="269" mass="30510">MLHHKNISENNRNQKERAITQTQQSAHANDDDKYSTMMRNKERIVTLWKERQRRKAPRQQGTEVQALKQLERNRSSIGYPKEGFEVKIEFSLLYAMLSAPDTYPAEVVHAMVDEEDFTQYMTTKDGATSYAQLSAILAYAAETNPPEDAKEELSVSQKLCKKILQTVVRYAEANELDRETEIDELLTPVKKVARERIERKELAAILPLYLGYSAALLTANPLPLLVGAMGLAAAPGSAQEMQNMDKIMNETERKTDIERTGLLDEGEDF</sequence>
<dbReference type="EMBL" id="CAICTM010000088">
    <property type="protein sequence ID" value="CAB9500696.1"/>
    <property type="molecule type" value="Genomic_DNA"/>
</dbReference>
<evidence type="ECO:0000256" key="1">
    <source>
        <dbReference type="SAM" id="MobiDB-lite"/>
    </source>
</evidence>
<dbReference type="OrthoDB" id="38060at2759"/>
<gene>
    <name evidence="2" type="ORF">SEMRO_89_G047160.1</name>
</gene>